<evidence type="ECO:0000313" key="4">
    <source>
        <dbReference type="Proteomes" id="UP001140453"/>
    </source>
</evidence>
<organism evidence="3 4">
    <name type="scientific">Gnomoniopsis smithogilvyi</name>
    <dbReference type="NCBI Taxonomy" id="1191159"/>
    <lineage>
        <taxon>Eukaryota</taxon>
        <taxon>Fungi</taxon>
        <taxon>Dikarya</taxon>
        <taxon>Ascomycota</taxon>
        <taxon>Pezizomycotina</taxon>
        <taxon>Sordariomycetes</taxon>
        <taxon>Sordariomycetidae</taxon>
        <taxon>Diaporthales</taxon>
        <taxon>Gnomoniaceae</taxon>
        <taxon>Gnomoniopsis</taxon>
    </lineage>
</organism>
<evidence type="ECO:0000256" key="1">
    <source>
        <dbReference type="SAM" id="SignalP"/>
    </source>
</evidence>
<keyword evidence="1" id="KW-0732">Signal</keyword>
<comment type="caution">
    <text evidence="3">The sequence shown here is derived from an EMBL/GenBank/DDBJ whole genome shotgun (WGS) entry which is preliminary data.</text>
</comment>
<dbReference type="InterPro" id="IPR029058">
    <property type="entry name" value="AB_hydrolase_fold"/>
</dbReference>
<dbReference type="Pfam" id="PF00135">
    <property type="entry name" value="COesterase"/>
    <property type="match status" value="1"/>
</dbReference>
<keyword evidence="4" id="KW-1185">Reference proteome</keyword>
<dbReference type="SUPFAM" id="SSF53474">
    <property type="entry name" value="alpha/beta-Hydrolases"/>
    <property type="match status" value="1"/>
</dbReference>
<sequence length="571" mass="62647">MSLSTTARNFGLALGAAALMTPVEAQMYDKVIQTSLGPVQGYQYFTNQTELEYYFGVSSSNVANFLGIPFAASTAYQNRWREPQPKEPWNETLIADTWGAPCPSAGTAGYSEDCLNLNVWTSANSSSDKLPVIVWNQGSDETSNNPWWYGGGMALQHDIIVVTFNRRDDAFGYLAHPDLNAEQYALNGHNASGNWGILDHKAALEWVQTNIANFGGDPDRVTIMGQSFGSSQVYHAVNSALFKGLFVGGISESGIHYPTNPWVSALATSYVNMSRALVHGINYTTNHNATTIAELRSESVSVEDLLVGSQDRVGTDDEWWVTAVSTSYPLIFKPVLDGYVLPEKYIEQMLQGPANDVPLITGGTHDENGASPTNSFTAAYINEVSALKWGNLSEQYFELYPTGNTTTSANAQWNLATLDLGSVSQWMYATNWVTKSNATSPIWTYLWDHAPPGQDSGAFHQSEIMYVLNALYANNDDYPFTEYDFYVQSVVSAYWANFVKTGNPNYGGSYANTSASLPYWAPNAADTYHLFNIGDSFANISLAGNASYQSTATSDAKISLIQQYYAQQSPY</sequence>
<dbReference type="AlphaFoldDB" id="A0A9W8YN24"/>
<feature type="domain" description="Carboxylesterase type B" evidence="2">
    <location>
        <begin position="29"/>
        <end position="537"/>
    </location>
</feature>
<evidence type="ECO:0000313" key="3">
    <source>
        <dbReference type="EMBL" id="KAJ4388675.1"/>
    </source>
</evidence>
<proteinExistence type="predicted"/>
<dbReference type="Proteomes" id="UP001140453">
    <property type="component" value="Unassembled WGS sequence"/>
</dbReference>
<dbReference type="PANTHER" id="PTHR11559">
    <property type="entry name" value="CARBOXYLESTERASE"/>
    <property type="match status" value="1"/>
</dbReference>
<reference evidence="3" key="1">
    <citation type="submission" date="2022-10" db="EMBL/GenBank/DDBJ databases">
        <title>Tapping the CABI collections for fungal endophytes: first genome assemblies for Collariella, Neodidymelliopsis, Ascochyta clinopodiicola, Didymella pomorum, Didymosphaeria variabile, Neocosmospora piperis and Neocucurbitaria cava.</title>
        <authorList>
            <person name="Hill R."/>
        </authorList>
    </citation>
    <scope>NUCLEOTIDE SEQUENCE</scope>
    <source>
        <strain evidence="3">IMI 355082</strain>
    </source>
</reference>
<dbReference type="EMBL" id="JAPEVB010000004">
    <property type="protein sequence ID" value="KAJ4388675.1"/>
    <property type="molecule type" value="Genomic_DNA"/>
</dbReference>
<name>A0A9W8YN24_9PEZI</name>
<evidence type="ECO:0000259" key="2">
    <source>
        <dbReference type="Pfam" id="PF00135"/>
    </source>
</evidence>
<dbReference type="InterPro" id="IPR050309">
    <property type="entry name" value="Type-B_Carboxylest/Lipase"/>
</dbReference>
<feature type="signal peptide" evidence="1">
    <location>
        <begin position="1"/>
        <end position="25"/>
    </location>
</feature>
<protein>
    <recommendedName>
        <fullName evidence="2">Carboxylesterase type B domain-containing protein</fullName>
    </recommendedName>
</protein>
<dbReference type="InterPro" id="IPR002018">
    <property type="entry name" value="CarbesteraseB"/>
</dbReference>
<gene>
    <name evidence="3" type="ORF">N0V93_006134</name>
</gene>
<accession>A0A9W8YN24</accession>
<dbReference type="Gene3D" id="3.40.50.1820">
    <property type="entry name" value="alpha/beta hydrolase"/>
    <property type="match status" value="1"/>
</dbReference>
<dbReference type="OrthoDB" id="408631at2759"/>
<feature type="chain" id="PRO_5040986851" description="Carboxylesterase type B domain-containing protein" evidence="1">
    <location>
        <begin position="26"/>
        <end position="571"/>
    </location>
</feature>